<dbReference type="AlphaFoldDB" id="A0AAD9UNN3"/>
<comment type="caution">
    <text evidence="2">The sequence shown here is derived from an EMBL/GenBank/DDBJ whole genome shotgun (WGS) entry which is preliminary data.</text>
</comment>
<name>A0AAD9UNN3_9APIC</name>
<sequence>MSYLKSIHARFLIVFLIYSTLNIFAHCGLTVDIDKVSDYEGIKVECTTTNKGSSVCKHSSITDDFITLVVGNGTVYKSAIATLETFVIVYKVGLHRYFKIHNPTWDPSNPYIGFKYKYIWVSDGVLNFIGNIKFKNDILLLIKDGCSFELTKDNDCISKEDIKNGHLFKIKDHAAVWRVRYVNRRLLTLDEINHVELYEATCVKYFCYTIYTLFYKDINDNKVSSDYILQKKKIPLIPIMKKLNIVDANGQKTFISEPESSSDDPVIITINLDGHVETTSICKVIDEIQSAVHRKAYIAHQVAIFKGIVSCGILLHFKEPKPFLIVYYRNKGDPMIQALSYDNNVPILKEYKYLKNKWITSIIIDLSKLVYLFPLYIDRNVDDRLYFKRKRRFGGEDVVFYTARKHVAFSRIYRETDALLIQEIMQPIYQFIIQGDTFHIVIKPLEGFERWYKELGSTSWIKAPDDRPQYSSVDTLI</sequence>
<evidence type="ECO:0000256" key="1">
    <source>
        <dbReference type="SAM" id="SignalP"/>
    </source>
</evidence>
<feature type="signal peptide" evidence="1">
    <location>
        <begin position="1"/>
        <end position="30"/>
    </location>
</feature>
<dbReference type="GeneID" id="94336897"/>
<dbReference type="RefSeq" id="XP_067802844.1">
    <property type="nucleotide sequence ID" value="XM_067947622.1"/>
</dbReference>
<evidence type="ECO:0000313" key="3">
    <source>
        <dbReference type="Proteomes" id="UP001214638"/>
    </source>
</evidence>
<reference evidence="2" key="1">
    <citation type="journal article" date="2023" name="Nat. Microbiol.">
        <title>Babesia duncani multi-omics identifies virulence factors and drug targets.</title>
        <authorList>
            <person name="Singh P."/>
            <person name="Lonardi S."/>
            <person name="Liang Q."/>
            <person name="Vydyam P."/>
            <person name="Khabirova E."/>
            <person name="Fang T."/>
            <person name="Gihaz S."/>
            <person name="Thekkiniath J."/>
            <person name="Munshi M."/>
            <person name="Abel S."/>
            <person name="Ciampossin L."/>
            <person name="Batugedara G."/>
            <person name="Gupta M."/>
            <person name="Lu X.M."/>
            <person name="Lenz T."/>
            <person name="Chakravarty S."/>
            <person name="Cornillot E."/>
            <person name="Hu Y."/>
            <person name="Ma W."/>
            <person name="Gonzalez L.M."/>
            <person name="Sanchez S."/>
            <person name="Estrada K."/>
            <person name="Sanchez-Flores A."/>
            <person name="Montero E."/>
            <person name="Harb O.S."/>
            <person name="Le Roch K.G."/>
            <person name="Mamoun C.B."/>
        </authorList>
    </citation>
    <scope>NUCLEOTIDE SEQUENCE</scope>
    <source>
        <strain evidence="2">WA1</strain>
    </source>
</reference>
<dbReference type="EMBL" id="JALLKP010000003">
    <property type="protein sequence ID" value="KAK2196002.1"/>
    <property type="molecule type" value="Genomic_DNA"/>
</dbReference>
<gene>
    <name evidence="2" type="ORF">BdWA1_002600</name>
</gene>
<accession>A0AAD9UNN3</accession>
<keyword evidence="1" id="KW-0732">Signal</keyword>
<dbReference type="KEGG" id="bdw:94336897"/>
<organism evidence="2 3">
    <name type="scientific">Babesia duncani</name>
    <dbReference type="NCBI Taxonomy" id="323732"/>
    <lineage>
        <taxon>Eukaryota</taxon>
        <taxon>Sar</taxon>
        <taxon>Alveolata</taxon>
        <taxon>Apicomplexa</taxon>
        <taxon>Aconoidasida</taxon>
        <taxon>Piroplasmida</taxon>
        <taxon>Babesiidae</taxon>
        <taxon>Babesia</taxon>
    </lineage>
</organism>
<evidence type="ECO:0000313" key="2">
    <source>
        <dbReference type="EMBL" id="KAK2196002.1"/>
    </source>
</evidence>
<dbReference type="Proteomes" id="UP001214638">
    <property type="component" value="Unassembled WGS sequence"/>
</dbReference>
<feature type="chain" id="PRO_5041921379" evidence="1">
    <location>
        <begin position="31"/>
        <end position="477"/>
    </location>
</feature>
<proteinExistence type="predicted"/>
<keyword evidence="3" id="KW-1185">Reference proteome</keyword>
<protein>
    <submittedName>
        <fullName evidence="2">Uncharacterized protein</fullName>
    </submittedName>
</protein>